<sequence length="390" mass="42417">MSTATVLDLRNLRRGDLNELAAITSHPCVSIYLPTSPSGPETRQGAIRLRNLLDRACDQLSEAGYDPAFLQPLRAKQEDHSFWQHQSYGLCILATAEEIRLLRLPHEVEERVEIDEVPFLKPMLPTQASGGDCFVLTLTWEKANLYRLSEGALEPADASGFPASFDDLIVPRDPEEQLQYSSHRTSGDGSGTSTAMYHGQGEGEQKIEADRNHYLVRIAQLLQPAIYNTGTPLAVFATDEVAGHFDAASESHLDFRIAGSPANLTAEQVKKKVIETISHARSEQEVSSEDFSERFGTALAKAQATTDIEQVVSAALQGRVRSLLVAADAEIYGTIDESDQTARTSGDPNRGVELGNRAAIAALRSGAEVRRCVAGELPSNGRAAAAIFRF</sequence>
<dbReference type="InterPro" id="IPR041289">
    <property type="entry name" value="Bact_RF_family3"/>
</dbReference>
<organism evidence="1 2">
    <name type="scientific">Roseiconus nitratireducens</name>
    <dbReference type="NCBI Taxonomy" id="2605748"/>
    <lineage>
        <taxon>Bacteria</taxon>
        <taxon>Pseudomonadati</taxon>
        <taxon>Planctomycetota</taxon>
        <taxon>Planctomycetia</taxon>
        <taxon>Pirellulales</taxon>
        <taxon>Pirellulaceae</taxon>
        <taxon>Roseiconus</taxon>
    </lineage>
</organism>
<dbReference type="EMBL" id="VWOX01000007">
    <property type="protein sequence ID" value="KAA5542601.1"/>
    <property type="molecule type" value="Genomic_DNA"/>
</dbReference>
<keyword evidence="2" id="KW-1185">Reference proteome</keyword>
<name>A0A5M6D534_9BACT</name>
<dbReference type="Pfam" id="PF18845">
    <property type="entry name" value="baeRF_family3"/>
    <property type="match status" value="1"/>
</dbReference>
<dbReference type="AlphaFoldDB" id="A0A5M6D534"/>
<dbReference type="Proteomes" id="UP000324479">
    <property type="component" value="Unassembled WGS sequence"/>
</dbReference>
<comment type="caution">
    <text evidence="1">The sequence shown here is derived from an EMBL/GenBank/DDBJ whole genome shotgun (WGS) entry which is preliminary data.</text>
</comment>
<gene>
    <name evidence="1" type="ORF">FYK55_13780</name>
</gene>
<proteinExistence type="predicted"/>
<dbReference type="RefSeq" id="WP_150077018.1">
    <property type="nucleotide sequence ID" value="NZ_VWOX01000007.1"/>
</dbReference>
<accession>A0A5M6D534</accession>
<reference evidence="1 2" key="1">
    <citation type="submission" date="2019-08" db="EMBL/GenBank/DDBJ databases">
        <authorList>
            <person name="Dhanesh K."/>
            <person name="Kumar G."/>
            <person name="Sasikala C."/>
            <person name="Venkata Ramana C."/>
        </authorList>
    </citation>
    <scope>NUCLEOTIDE SEQUENCE [LARGE SCALE GENOMIC DNA]</scope>
    <source>
        <strain evidence="1 2">JC645</strain>
    </source>
</reference>
<protein>
    <submittedName>
        <fullName evidence="1">Uncharacterized protein</fullName>
    </submittedName>
</protein>
<evidence type="ECO:0000313" key="1">
    <source>
        <dbReference type="EMBL" id="KAA5542601.1"/>
    </source>
</evidence>
<evidence type="ECO:0000313" key="2">
    <source>
        <dbReference type="Proteomes" id="UP000324479"/>
    </source>
</evidence>